<evidence type="ECO:0000313" key="5">
    <source>
        <dbReference type="Proteomes" id="UP000824988"/>
    </source>
</evidence>
<dbReference type="GO" id="GO:0005737">
    <property type="term" value="C:cytoplasm"/>
    <property type="evidence" value="ECO:0007669"/>
    <property type="project" value="UniProtKB-SubCell"/>
</dbReference>
<evidence type="ECO:0000256" key="2">
    <source>
        <dbReference type="RuleBase" id="RU364116"/>
    </source>
</evidence>
<sequence>MIAVDDERLAPPLGLYVHIPWCVRKCPYCDFNSHHATDTLPERRYVAALLADLESELAVCGPRPVQTVFIGGGTPSLFGAEAIADLLEGIGRRIPLAQDAEITLEANPGTAEAGKFAGFRAAGVNRLSIGIQSFQDRQLAALGRIHDRQEALAAVEMAKTAGFVNFNLDLMFGLPGQGIEEAAADVRTAIALEPAQISYYQLTLEPGTPFAKHPPALPEDGLLWNIQQTGQAMLSEAGYRQYEVSAYARAGFPCRHNLNYWEFGDYLGIGAGAHGKLTQADGTIQRRWKQRHPAVYLEKAGSAQGVAGVETVAAAQKPLEFLMNALRLREGFAEGLFSERTGQPLAVLQPELDRCCADGLLLYEHGRIRCSEHGWQFLDSVLGRFL</sequence>
<comment type="function">
    <text evidence="2">Probably acts as a heme chaperone, transferring heme to an unknown acceptor. Binds one molecule of heme per monomer, possibly covalently. Binds 1 [4Fe-4S] cluster. The cluster is coordinated with 3 cysteines and an exchangeable S-adenosyl-L-methionine.</text>
</comment>
<keyword evidence="5" id="KW-1185">Reference proteome</keyword>
<accession>A0A8D4VRK0</accession>
<dbReference type="SFLD" id="SFLDS00029">
    <property type="entry name" value="Radical_SAM"/>
    <property type="match status" value="1"/>
</dbReference>
<dbReference type="NCBIfam" id="TIGR00539">
    <property type="entry name" value="hemN_rel"/>
    <property type="match status" value="1"/>
</dbReference>
<dbReference type="Pfam" id="PF04055">
    <property type="entry name" value="Radical_SAM"/>
    <property type="match status" value="1"/>
</dbReference>
<dbReference type="InterPro" id="IPR034505">
    <property type="entry name" value="Coproporphyrinogen-III_oxidase"/>
</dbReference>
<dbReference type="SMART" id="SM00729">
    <property type="entry name" value="Elp3"/>
    <property type="match status" value="1"/>
</dbReference>
<keyword evidence="2" id="KW-0949">S-adenosyl-L-methionine</keyword>
<organism evidence="4 5">
    <name type="scientific">Methylogaea oryzae</name>
    <dbReference type="NCBI Taxonomy" id="1295382"/>
    <lineage>
        <taxon>Bacteria</taxon>
        <taxon>Pseudomonadati</taxon>
        <taxon>Pseudomonadota</taxon>
        <taxon>Gammaproteobacteria</taxon>
        <taxon>Methylococcales</taxon>
        <taxon>Methylococcaceae</taxon>
        <taxon>Methylogaea</taxon>
    </lineage>
</organism>
<dbReference type="InterPro" id="IPR007197">
    <property type="entry name" value="rSAM"/>
</dbReference>
<dbReference type="SFLD" id="SFLDF00288">
    <property type="entry name" value="HemN-like__clustered_with_nucl"/>
    <property type="match status" value="1"/>
</dbReference>
<keyword evidence="2" id="KW-0479">Metal-binding</keyword>
<dbReference type="InterPro" id="IPR004559">
    <property type="entry name" value="HemW-like"/>
</dbReference>
<dbReference type="InterPro" id="IPR006638">
    <property type="entry name" value="Elp3/MiaA/NifB-like_rSAM"/>
</dbReference>
<dbReference type="PANTHER" id="PTHR13932">
    <property type="entry name" value="COPROPORPHYRINIGEN III OXIDASE"/>
    <property type="match status" value="1"/>
</dbReference>
<name>A0A8D4VRK0_9GAMM</name>
<comment type="similarity">
    <text evidence="1">Belongs to the anaerobic coproporphyrinogen-III oxidase family. HemW subfamily.</text>
</comment>
<dbReference type="PROSITE" id="PS51918">
    <property type="entry name" value="RADICAL_SAM"/>
    <property type="match status" value="1"/>
</dbReference>
<dbReference type="AlphaFoldDB" id="A0A8D4VRK0"/>
<dbReference type="CDD" id="cd01335">
    <property type="entry name" value="Radical_SAM"/>
    <property type="match status" value="1"/>
</dbReference>
<keyword evidence="2" id="KW-0349">Heme</keyword>
<dbReference type="SFLD" id="SFLDG01082">
    <property type="entry name" value="B12-binding_domain_containing"/>
    <property type="match status" value="1"/>
</dbReference>
<keyword evidence="2" id="KW-0408">Iron</keyword>
<evidence type="ECO:0000313" key="4">
    <source>
        <dbReference type="EMBL" id="BBL72768.1"/>
    </source>
</evidence>
<keyword evidence="2" id="KW-0411">Iron-sulfur</keyword>
<feature type="domain" description="Radical SAM core" evidence="3">
    <location>
        <begin position="7"/>
        <end position="240"/>
    </location>
</feature>
<dbReference type="SFLD" id="SFLDF00562">
    <property type="entry name" value="HemN-like__clustered_with_heat"/>
    <property type="match status" value="1"/>
</dbReference>
<dbReference type="InterPro" id="IPR010723">
    <property type="entry name" value="HemN_C"/>
</dbReference>
<dbReference type="KEGG" id="moz:MoryE10_33740"/>
<dbReference type="PANTHER" id="PTHR13932:SF5">
    <property type="entry name" value="RADICAL S-ADENOSYL METHIONINE DOMAIN-CONTAINING PROTEIN 1, MITOCHONDRIAL"/>
    <property type="match status" value="1"/>
</dbReference>
<dbReference type="GO" id="GO:0051539">
    <property type="term" value="F:4 iron, 4 sulfur cluster binding"/>
    <property type="evidence" value="ECO:0007669"/>
    <property type="project" value="UniProtKB-UniRule"/>
</dbReference>
<dbReference type="SFLD" id="SFLDG01065">
    <property type="entry name" value="anaerobic_coproporphyrinogen-I"/>
    <property type="match status" value="1"/>
</dbReference>
<comment type="subcellular location">
    <subcellularLocation>
        <location evidence="2">Cytoplasm</location>
    </subcellularLocation>
</comment>
<proteinExistence type="inferred from homology"/>
<evidence type="ECO:0000259" key="3">
    <source>
        <dbReference type="PROSITE" id="PS51918"/>
    </source>
</evidence>
<reference evidence="4" key="1">
    <citation type="submission" date="2019-06" db="EMBL/GenBank/DDBJ databases">
        <title>Complete genome sequence of Methylogaea oryzae strain JCM16910.</title>
        <authorList>
            <person name="Asakawa S."/>
        </authorList>
    </citation>
    <scope>NUCLEOTIDE SEQUENCE</scope>
    <source>
        <strain evidence="4">E10</strain>
    </source>
</reference>
<dbReference type="EMBL" id="AP019782">
    <property type="protein sequence ID" value="BBL72768.1"/>
    <property type="molecule type" value="Genomic_DNA"/>
</dbReference>
<gene>
    <name evidence="4" type="ORF">MoryE10_33740</name>
</gene>
<dbReference type="Proteomes" id="UP000824988">
    <property type="component" value="Chromosome"/>
</dbReference>
<evidence type="ECO:0000256" key="1">
    <source>
        <dbReference type="ARBA" id="ARBA00006100"/>
    </source>
</evidence>
<keyword evidence="2" id="KW-0963">Cytoplasm</keyword>
<protein>
    <recommendedName>
        <fullName evidence="2">Heme chaperone HemW</fullName>
    </recommendedName>
</protein>
<keyword evidence="2" id="KW-0004">4Fe-4S</keyword>
<dbReference type="GO" id="GO:0006779">
    <property type="term" value="P:porphyrin-containing compound biosynthetic process"/>
    <property type="evidence" value="ECO:0007669"/>
    <property type="project" value="InterPro"/>
</dbReference>
<dbReference type="GO" id="GO:0046872">
    <property type="term" value="F:metal ion binding"/>
    <property type="evidence" value="ECO:0007669"/>
    <property type="project" value="UniProtKB-UniRule"/>
</dbReference>
<keyword evidence="2" id="KW-0143">Chaperone</keyword>
<dbReference type="Pfam" id="PF06969">
    <property type="entry name" value="HemN_C"/>
    <property type="match status" value="1"/>
</dbReference>
<dbReference type="GO" id="GO:0004109">
    <property type="term" value="F:coproporphyrinogen oxidase activity"/>
    <property type="evidence" value="ECO:0007669"/>
    <property type="project" value="InterPro"/>
</dbReference>